<protein>
    <recommendedName>
        <fullName evidence="2">RecQ-mediated genome instability protein 1</fullName>
    </recommendedName>
    <alternativeName>
        <fullName evidence="3">BLM-associated protein of 75 kDa homolog</fullName>
    </alternativeName>
</protein>
<evidence type="ECO:0000256" key="3">
    <source>
        <dbReference type="ARBA" id="ARBA00077519"/>
    </source>
</evidence>
<evidence type="ECO:0000256" key="1">
    <source>
        <dbReference type="ARBA" id="ARBA00006395"/>
    </source>
</evidence>
<dbReference type="GO" id="GO:0031422">
    <property type="term" value="C:RecQ family helicase-topoisomerase III complex"/>
    <property type="evidence" value="ECO:0007669"/>
    <property type="project" value="TreeGrafter"/>
</dbReference>
<dbReference type="OrthoDB" id="341511at2759"/>
<feature type="compositionally biased region" description="Pro residues" evidence="4">
    <location>
        <begin position="65"/>
        <end position="75"/>
    </location>
</feature>
<dbReference type="InterPro" id="IPR032199">
    <property type="entry name" value="RMI1_C"/>
</dbReference>
<dbReference type="GO" id="GO:0000712">
    <property type="term" value="P:resolution of meiotic recombination intermediates"/>
    <property type="evidence" value="ECO:0007669"/>
    <property type="project" value="TreeGrafter"/>
</dbReference>
<dbReference type="Pfam" id="PF08585">
    <property type="entry name" value="RMI1_N_C"/>
    <property type="match status" value="1"/>
</dbReference>
<dbReference type="Pfam" id="PF16099">
    <property type="entry name" value="RMI1_C"/>
    <property type="match status" value="1"/>
</dbReference>
<feature type="domain" description="RecQ mediated genome instability protein 1 OB-fold" evidence="5">
    <location>
        <begin position="162"/>
        <end position="273"/>
    </location>
</feature>
<evidence type="ECO:0000259" key="7">
    <source>
        <dbReference type="Pfam" id="PF21000"/>
    </source>
</evidence>
<name>A0A7I8KFH5_SPIIN</name>
<accession>A0A7I8KFH5</accession>
<dbReference type="GO" id="GO:0000724">
    <property type="term" value="P:double-strand break repair via homologous recombination"/>
    <property type="evidence" value="ECO:0007669"/>
    <property type="project" value="TreeGrafter"/>
</dbReference>
<comment type="similarity">
    <text evidence="1">Belongs to the RMI1 family.</text>
</comment>
<dbReference type="GO" id="GO:0016604">
    <property type="term" value="C:nuclear body"/>
    <property type="evidence" value="ECO:0007669"/>
    <property type="project" value="TreeGrafter"/>
</dbReference>
<dbReference type="InterPro" id="IPR013894">
    <property type="entry name" value="RMI1_OB"/>
</dbReference>
<dbReference type="InterPro" id="IPR042470">
    <property type="entry name" value="RMI1_N_C_sf"/>
</dbReference>
<dbReference type="GO" id="GO:0000166">
    <property type="term" value="F:nucleotide binding"/>
    <property type="evidence" value="ECO:0007669"/>
    <property type="project" value="InterPro"/>
</dbReference>
<dbReference type="PANTHER" id="PTHR14790:SF15">
    <property type="entry name" value="RECQ-MEDIATED GENOME INSTABILITY PROTEIN 1"/>
    <property type="match status" value="1"/>
</dbReference>
<feature type="region of interest" description="Disordered" evidence="4">
    <location>
        <begin position="1"/>
        <end position="99"/>
    </location>
</feature>
<proteinExistence type="inferred from homology"/>
<dbReference type="FunFam" id="2.40.50.770:FF:000004">
    <property type="entry name" value="RecQ-mediated instability protein (DUF1767)"/>
    <property type="match status" value="1"/>
</dbReference>
<feature type="domain" description="RMI1 N-terminal" evidence="7">
    <location>
        <begin position="111"/>
        <end position="154"/>
    </location>
</feature>
<dbReference type="AlphaFoldDB" id="A0A7I8KFH5"/>
<keyword evidence="9" id="KW-1185">Reference proteome</keyword>
<dbReference type="InterPro" id="IPR049363">
    <property type="entry name" value="RMI1_N"/>
</dbReference>
<sequence length="603" mass="66015">MGRRRVLLPNSDEEEEEYRGLETLIPTRTTSAYAPATRSQPPPPEEPLEISDDDGEDFVDVPDAFSPPSPPPLPEPSWDGIQGNHGGSPPRARVGGESSNGPVDVLLRTLGLWLRREWLESCLACLSGSHLSFEFLDNAGKAELCFEQFLFSDMNFSGGGVLPENLSGMHGVVLDGPYVLQVDEIVNISFPLRERYQEAHAGLKRCLKLSLTDGVQRVYGMEYRPISQIKALAPSGLKIAICNVHIRHGLLMLVPEIVDVLGGMAEDLEAARERLIHEISKPPRGKRKQTTLSLSKRASLASWPSTVNSGVEPGNLPMPDGGSVPHMIPRVEVLHVPFISGDVLNSADQHTGVSITENLSEQQGRHNGGIIAPHTGDATEQLAALEAPGSIAKQSDGLQRRECCAEESSVVYVRADSELNVHSKSNLSVGDIDMADEVDHPLILSEDKETPFTYLACFLAKRAAKDDGLSFIQGKIKCFLTGVKSFQFKHRSTYELRVYVDDGSLISEVLIDHRVVEKGIGHSPEAVTAAFSSSDKATSSNMRDAMKRFQLFLMKFEGTMLLEIRQDQTIPVAVEMNQGYPTSDAWPLLGRLKAFTAPLVPLR</sequence>
<gene>
    <name evidence="8" type="ORF">SI8410_05006955</name>
</gene>
<evidence type="ECO:0000259" key="6">
    <source>
        <dbReference type="Pfam" id="PF16099"/>
    </source>
</evidence>
<feature type="compositionally biased region" description="Acidic residues" evidence="4">
    <location>
        <begin position="46"/>
        <end position="60"/>
    </location>
</feature>
<dbReference type="SMART" id="SM01161">
    <property type="entry name" value="DUF1767"/>
    <property type="match status" value="1"/>
</dbReference>
<dbReference type="Gene3D" id="2.40.50.770">
    <property type="entry name" value="RecQ-mediated genome instability protein Rmi1, C-terminal domain"/>
    <property type="match status" value="1"/>
</dbReference>
<dbReference type="PANTHER" id="PTHR14790">
    <property type="entry name" value="RECQ-MEDIATED GENOME INSTABILITY PROTEIN 1 RMI1"/>
    <property type="match status" value="1"/>
</dbReference>
<dbReference type="Pfam" id="PF21000">
    <property type="entry name" value="RMI1_N_N"/>
    <property type="match status" value="1"/>
</dbReference>
<dbReference type="EMBL" id="LR746268">
    <property type="protein sequence ID" value="CAA7396292.1"/>
    <property type="molecule type" value="Genomic_DNA"/>
</dbReference>
<organism evidence="8 9">
    <name type="scientific">Spirodela intermedia</name>
    <name type="common">Intermediate duckweed</name>
    <dbReference type="NCBI Taxonomy" id="51605"/>
    <lineage>
        <taxon>Eukaryota</taxon>
        <taxon>Viridiplantae</taxon>
        <taxon>Streptophyta</taxon>
        <taxon>Embryophyta</taxon>
        <taxon>Tracheophyta</taxon>
        <taxon>Spermatophyta</taxon>
        <taxon>Magnoliopsida</taxon>
        <taxon>Liliopsida</taxon>
        <taxon>Araceae</taxon>
        <taxon>Lemnoideae</taxon>
        <taxon>Spirodela</taxon>
    </lineage>
</organism>
<evidence type="ECO:0000256" key="4">
    <source>
        <dbReference type="SAM" id="MobiDB-lite"/>
    </source>
</evidence>
<reference evidence="8" key="1">
    <citation type="submission" date="2020-02" db="EMBL/GenBank/DDBJ databases">
        <authorList>
            <person name="Scholz U."/>
            <person name="Mascher M."/>
            <person name="Fiebig A."/>
        </authorList>
    </citation>
    <scope>NUCLEOTIDE SEQUENCE</scope>
</reference>
<evidence type="ECO:0000313" key="9">
    <source>
        <dbReference type="Proteomes" id="UP000663760"/>
    </source>
</evidence>
<evidence type="ECO:0000259" key="5">
    <source>
        <dbReference type="Pfam" id="PF08585"/>
    </source>
</evidence>
<evidence type="ECO:0000313" key="8">
    <source>
        <dbReference type="EMBL" id="CAA7396292.1"/>
    </source>
</evidence>
<evidence type="ECO:0000256" key="2">
    <source>
        <dbReference type="ARBA" id="ARBA00018987"/>
    </source>
</evidence>
<dbReference type="Proteomes" id="UP000663760">
    <property type="component" value="Chromosome 5"/>
</dbReference>
<feature type="domain" description="RecQ-mediated genome instability protein 1 C-terminal OB-fold" evidence="6">
    <location>
        <begin position="449"/>
        <end position="592"/>
    </location>
</feature>